<comment type="similarity">
    <text evidence="6 7">Belongs to the RNA polymerase beta chain family.</text>
</comment>
<dbReference type="Pfam" id="PF10385">
    <property type="entry name" value="RNA_pol_Rpb2_45"/>
    <property type="match status" value="1"/>
</dbReference>
<comment type="caution">
    <text evidence="15">The sequence shown here is derived from an EMBL/GenBank/DDBJ whole genome shotgun (WGS) entry which is preliminary data.</text>
</comment>
<dbReference type="InterPro" id="IPR014724">
    <property type="entry name" value="RNA_pol_RPB2_OB-fold"/>
</dbReference>
<dbReference type="STRING" id="1817863.A2Y62_21655"/>
<dbReference type="InterPro" id="IPR007120">
    <property type="entry name" value="DNA-dir_RNAP_su2_dom"/>
</dbReference>
<feature type="domain" description="RNA polymerase Rpb2" evidence="13">
    <location>
        <begin position="621"/>
        <end position="689"/>
    </location>
</feature>
<dbReference type="InterPro" id="IPR007121">
    <property type="entry name" value="RNA_pol_bsu_CS"/>
</dbReference>
<comment type="subunit">
    <text evidence="6 8">The RNAP catalytic core consists of 2 alpha, 1 beta, 1 beta' and 1 omega subunit. When a sigma factor is associated with the core the holoenzyme is formed, which can initiate transcription.</text>
</comment>
<evidence type="ECO:0000313" key="16">
    <source>
        <dbReference type="Proteomes" id="UP000178943"/>
    </source>
</evidence>
<dbReference type="InterPro" id="IPR010243">
    <property type="entry name" value="RNA_pol_bsu_bac"/>
</dbReference>
<proteinExistence type="inferred from homology"/>
<dbReference type="Gene3D" id="3.90.1110.10">
    <property type="entry name" value="RNA polymerase Rpb2, domain 2"/>
    <property type="match status" value="2"/>
</dbReference>
<feature type="domain" description="RNA polymerase Rpb2" evidence="11">
    <location>
        <begin position="211"/>
        <end position="275"/>
    </location>
</feature>
<evidence type="ECO:0000256" key="5">
    <source>
        <dbReference type="ARBA" id="ARBA00048552"/>
    </source>
</evidence>
<keyword evidence="2 6" id="KW-0808">Transferase</keyword>
<organism evidence="15 16">
    <name type="scientific">Candidatus Fischerbacteria bacterium RBG_13_37_8</name>
    <dbReference type="NCBI Taxonomy" id="1817863"/>
    <lineage>
        <taxon>Bacteria</taxon>
        <taxon>Candidatus Fischeribacteriota</taxon>
    </lineage>
</organism>
<keyword evidence="4 6" id="KW-0804">Transcription</keyword>
<feature type="domain" description="DNA-directed RNA polymerase subunit 2 hybrid-binding" evidence="9">
    <location>
        <begin position="868"/>
        <end position="1380"/>
    </location>
</feature>
<dbReference type="FunFam" id="3.90.1800.10:FF:000001">
    <property type="entry name" value="DNA-directed RNA polymerase subunit beta"/>
    <property type="match status" value="1"/>
</dbReference>
<comment type="function">
    <text evidence="6 8">DNA-dependent RNA polymerase catalyzes the transcription of DNA into RNA using the four ribonucleoside triphosphates as substrates.</text>
</comment>
<dbReference type="InterPro" id="IPR007645">
    <property type="entry name" value="RNA_pol_Rpb2_3"/>
</dbReference>
<evidence type="ECO:0000259" key="12">
    <source>
        <dbReference type="Pfam" id="PF04563"/>
    </source>
</evidence>
<dbReference type="GO" id="GO:0032549">
    <property type="term" value="F:ribonucleoside binding"/>
    <property type="evidence" value="ECO:0007669"/>
    <property type="project" value="InterPro"/>
</dbReference>
<dbReference type="InterPro" id="IPR037033">
    <property type="entry name" value="DNA-dir_RNAP_su2_hyb_sf"/>
</dbReference>
<dbReference type="PROSITE" id="PS01166">
    <property type="entry name" value="RNA_POL_BETA"/>
    <property type="match status" value="1"/>
</dbReference>
<dbReference type="EC" id="2.7.7.6" evidence="6 8"/>
<dbReference type="InterPro" id="IPR007641">
    <property type="entry name" value="RNA_pol_Rpb2_7"/>
</dbReference>
<dbReference type="EMBL" id="MFGW01000204">
    <property type="protein sequence ID" value="OGF59961.1"/>
    <property type="molecule type" value="Genomic_DNA"/>
</dbReference>
<dbReference type="NCBIfam" id="TIGR02013">
    <property type="entry name" value="rpoB"/>
    <property type="match status" value="1"/>
</dbReference>
<keyword evidence="3 6" id="KW-0548">Nucleotidyltransferase</keyword>
<accession>A0A1F5VAL2</accession>
<feature type="domain" description="RNA polymerase Rpb2" evidence="11">
    <location>
        <begin position="418"/>
        <end position="504"/>
    </location>
</feature>
<reference evidence="15 16" key="1">
    <citation type="journal article" date="2016" name="Nat. Commun.">
        <title>Thousands of microbial genomes shed light on interconnected biogeochemical processes in an aquifer system.</title>
        <authorList>
            <person name="Anantharaman K."/>
            <person name="Brown C.T."/>
            <person name="Hug L.A."/>
            <person name="Sharon I."/>
            <person name="Castelle C.J."/>
            <person name="Probst A.J."/>
            <person name="Thomas B.C."/>
            <person name="Singh A."/>
            <person name="Wilkins M.J."/>
            <person name="Karaoz U."/>
            <person name="Brodie E.L."/>
            <person name="Williams K.H."/>
            <person name="Hubbard S.S."/>
            <person name="Banfield J.F."/>
        </authorList>
    </citation>
    <scope>NUCLEOTIDE SEQUENCE [LARGE SCALE GENOMIC DNA]</scope>
</reference>
<dbReference type="InterPro" id="IPR042107">
    <property type="entry name" value="DNA-dir_RNA_pol_bsu_ext_1_sf"/>
</dbReference>
<evidence type="ECO:0000256" key="7">
    <source>
        <dbReference type="RuleBase" id="RU000434"/>
    </source>
</evidence>
<evidence type="ECO:0000256" key="4">
    <source>
        <dbReference type="ARBA" id="ARBA00023163"/>
    </source>
</evidence>
<dbReference type="SUPFAM" id="SSF64484">
    <property type="entry name" value="beta and beta-prime subunits of DNA dependent RNA-polymerase"/>
    <property type="match status" value="1"/>
</dbReference>
<feature type="domain" description="RNA polymerase Rpb2" evidence="10">
    <location>
        <begin position="1382"/>
        <end position="1456"/>
    </location>
</feature>
<dbReference type="CDD" id="cd00653">
    <property type="entry name" value="RNA_pol_B_RPB2"/>
    <property type="match status" value="1"/>
</dbReference>
<dbReference type="GO" id="GO:0003677">
    <property type="term" value="F:DNA binding"/>
    <property type="evidence" value="ECO:0007669"/>
    <property type="project" value="UniProtKB-UniRule"/>
</dbReference>
<comment type="catalytic activity">
    <reaction evidence="5 6 8">
        <text>RNA(n) + a ribonucleoside 5'-triphosphate = RNA(n+1) + diphosphate</text>
        <dbReference type="Rhea" id="RHEA:21248"/>
        <dbReference type="Rhea" id="RHEA-COMP:14527"/>
        <dbReference type="Rhea" id="RHEA-COMP:17342"/>
        <dbReference type="ChEBI" id="CHEBI:33019"/>
        <dbReference type="ChEBI" id="CHEBI:61557"/>
        <dbReference type="ChEBI" id="CHEBI:140395"/>
        <dbReference type="EC" id="2.7.7.6"/>
    </reaction>
</comment>
<name>A0A1F5VAL2_9BACT</name>
<keyword evidence="1 6" id="KW-0240">DNA-directed RNA polymerase</keyword>
<feature type="domain" description="DNA-directed RNA polymerase beta subunit external 1" evidence="14">
    <location>
        <begin position="751"/>
        <end position="806"/>
    </location>
</feature>
<dbReference type="GO" id="GO:0000428">
    <property type="term" value="C:DNA-directed RNA polymerase complex"/>
    <property type="evidence" value="ECO:0007669"/>
    <property type="project" value="UniProtKB-KW"/>
</dbReference>
<evidence type="ECO:0000256" key="3">
    <source>
        <dbReference type="ARBA" id="ARBA00022695"/>
    </source>
</evidence>
<dbReference type="PANTHER" id="PTHR20856">
    <property type="entry name" value="DNA-DIRECTED RNA POLYMERASE I SUBUNIT 2"/>
    <property type="match status" value="1"/>
</dbReference>
<evidence type="ECO:0000256" key="1">
    <source>
        <dbReference type="ARBA" id="ARBA00022478"/>
    </source>
</evidence>
<dbReference type="NCBIfam" id="NF001616">
    <property type="entry name" value="PRK00405.1"/>
    <property type="match status" value="1"/>
</dbReference>
<dbReference type="Pfam" id="PF00562">
    <property type="entry name" value="RNA_pol_Rpb2_6"/>
    <property type="match status" value="1"/>
</dbReference>
<sequence length="1465" mass="165650">MENSVINFAKIRTTLPVPDLIEVQKRSYDEFLQMDLLPDEREENGLQAIFKQVFPILDYRALFSLEFVEYSVGNYECKCGKLKGLENLRSECQHCSARIILDRKSGRNVLCLKCGKVNIGIQKVCVNCGTSVTLKLKYNEQECKDRELTYAVPLKLKVRLVIYEEGAKKEKKLKESKEQEVYFGDIPLMTSQGTFIINGTERVIVNQLHRSPGVFFKLEGKNNYSAQIIPYYGSWVEFEYDAKGILYVRIDRKRKVLGTTFLRALGLGKNEDIISYFYKTHKMKLVDGYFRVALNELLVGLKAAERIKDKKGKVLLEVDQKISESRYQKLLNAGIEAVSVALEELPEHTYLASDLIDVKSGNPLHKAGTLLSDVDVNVLAKHKIKEFNIVFPEVADLGMILINSIRKEEDEWARKRLERGELNQEGAYREIYRKLRPGDSPTSEASKTLFEDMFFNPRKYDFSKVGRLKFNTRLGLQTDMNVKVLSLNDFTEVLRYILVLGNGSYVKVLESGDYDIKAGQFEKKDKVNAINAKLRDQKKNPIKYEVLITDDIDHLGNRRVRSVGELLYNHFRLGFLRMDRAIKERMSVLQDTEEVMPNDVINAKPVIAELKEFFGTSQLSQFMDNTNPLAEITHKRRLSALGPGGLSRERAGFEVRDVHPTHYGRICPVETPEGPNIGLISSLSCYARINEYGFIETPYKKVINSRVIDYVKIKSKGDTAFKEGQVVTKSEFEDGIKKLKGKKKMAAIGEEYVFYLTAWEEDKYIIAQANAILDKKGNFVNENVAARVHGEYRIVRREELDYIDISPKQLVSVAASLIPFLENDDANRALMGSNMQRQAVPLLFPEAPVVSTGMEEVVARDSGAVVLCKRDGFVESVDNQRIIIRFKDEETEEFGIDIYELTKYQRSNQGTCINQNPVIGVGSRVKKGMVIADGPCSDRGKLALGRNVLVAFMPWRGYNFEDAIVISEKLVKEDAFTSIHIEEFEVSARETKLGPEEITHDIPNIREEDAINLDESGIVRIGAHVKSGDILVGKVTPRGEPVLTPEEKLLRAIFGEKAGEYKDASLKCPPGIEGVVVDVKVFVRKGVEKDAKIREIEAQEKSRIERNFSDEIRLMRENVKATIAKQLEGGILSESITNEDTGDVLLKEGKKLESEDLYELDFKYLRDLKVKKESINVPQAIRETLHSYDRQIGVLRAIYKERLSRFEKGDELQAGISKTVKVYIAMKRKFQVGDKMAGRHGNKGVIARILPEEEMPYLPDGTPVELILNPLGVPSRMNVGQILETYLGWAGKALDRIFISPVFDGATADEIKQCLIEAGLPENSKIALRDGATGIPFEQNITVGNIYMMKLIHLVDDKIHARAIGPYSLITQQPLGGKAQFGGQRFGEMEVWALEAYGAANILQEILTVKSDDVDGRTKMFENIVKGYLHFEPSIPESFNVLVKELQSLALDVNLIFHKDSTENK</sequence>
<dbReference type="Gene3D" id="2.40.50.100">
    <property type="match status" value="1"/>
</dbReference>
<dbReference type="Gene3D" id="3.90.1800.10">
    <property type="entry name" value="RNA polymerase alpha subunit dimerisation domain"/>
    <property type="match status" value="1"/>
</dbReference>
<dbReference type="Proteomes" id="UP000178943">
    <property type="component" value="Unassembled WGS sequence"/>
</dbReference>
<dbReference type="Gene3D" id="2.40.50.150">
    <property type="match status" value="1"/>
</dbReference>
<dbReference type="InterPro" id="IPR037034">
    <property type="entry name" value="RNA_pol_Rpb2_2_sf"/>
</dbReference>
<dbReference type="InterPro" id="IPR015712">
    <property type="entry name" value="DNA-dir_RNA_pol_su2"/>
</dbReference>
<dbReference type="Pfam" id="PF04565">
    <property type="entry name" value="RNA_pol_Rpb2_3"/>
    <property type="match status" value="1"/>
</dbReference>
<dbReference type="GO" id="GO:0006351">
    <property type="term" value="P:DNA-templated transcription"/>
    <property type="evidence" value="ECO:0007669"/>
    <property type="project" value="UniProtKB-UniRule"/>
</dbReference>
<dbReference type="Gene3D" id="2.40.270.10">
    <property type="entry name" value="DNA-directed RNA polymerase, subunit 2, domain 6"/>
    <property type="match status" value="2"/>
</dbReference>
<evidence type="ECO:0000259" key="9">
    <source>
        <dbReference type="Pfam" id="PF00562"/>
    </source>
</evidence>
<dbReference type="Pfam" id="PF04561">
    <property type="entry name" value="RNA_pol_Rpb2_2"/>
    <property type="match status" value="2"/>
</dbReference>
<evidence type="ECO:0000256" key="2">
    <source>
        <dbReference type="ARBA" id="ARBA00022679"/>
    </source>
</evidence>
<evidence type="ECO:0000259" key="11">
    <source>
        <dbReference type="Pfam" id="PF04561"/>
    </source>
</evidence>
<dbReference type="InterPro" id="IPR007644">
    <property type="entry name" value="RNA_pol_bsu_protrusion"/>
</dbReference>
<protein>
    <recommendedName>
        <fullName evidence="6 8">DNA-directed RNA polymerase subunit beta</fullName>
        <shortName evidence="6">RNAP subunit beta</shortName>
        <ecNumber evidence="6 8">2.7.7.6</ecNumber>
    </recommendedName>
    <alternativeName>
        <fullName evidence="6">RNA polymerase subunit beta</fullName>
    </alternativeName>
    <alternativeName>
        <fullName evidence="6">Transcriptase subunit beta</fullName>
    </alternativeName>
</protein>
<dbReference type="Gene3D" id="2.30.150.10">
    <property type="entry name" value="DNA-directed RNA polymerase, beta subunit, external 1 domain"/>
    <property type="match status" value="1"/>
</dbReference>
<dbReference type="GO" id="GO:0003899">
    <property type="term" value="F:DNA-directed RNA polymerase activity"/>
    <property type="evidence" value="ECO:0007669"/>
    <property type="project" value="UniProtKB-UniRule"/>
</dbReference>
<dbReference type="Gene3D" id="3.90.1100.10">
    <property type="match status" value="2"/>
</dbReference>
<evidence type="ECO:0000313" key="15">
    <source>
        <dbReference type="EMBL" id="OGF59961.1"/>
    </source>
</evidence>
<evidence type="ECO:0000256" key="8">
    <source>
        <dbReference type="RuleBase" id="RU363031"/>
    </source>
</evidence>
<evidence type="ECO:0000259" key="13">
    <source>
        <dbReference type="Pfam" id="PF04565"/>
    </source>
</evidence>
<dbReference type="HAMAP" id="MF_01321">
    <property type="entry name" value="RNApol_bact_RpoB"/>
    <property type="match status" value="1"/>
</dbReference>
<dbReference type="InterPro" id="IPR007642">
    <property type="entry name" value="RNA_pol_Rpb2_2"/>
</dbReference>
<evidence type="ECO:0000256" key="6">
    <source>
        <dbReference type="HAMAP-Rule" id="MF_01321"/>
    </source>
</evidence>
<evidence type="ECO:0000259" key="14">
    <source>
        <dbReference type="Pfam" id="PF10385"/>
    </source>
</evidence>
<dbReference type="Pfam" id="PF04560">
    <property type="entry name" value="RNA_pol_Rpb2_7"/>
    <property type="match status" value="1"/>
</dbReference>
<dbReference type="InterPro" id="IPR019462">
    <property type="entry name" value="DNA-dir_RNA_pol_bsu_external_1"/>
</dbReference>
<evidence type="ECO:0000259" key="10">
    <source>
        <dbReference type="Pfam" id="PF04560"/>
    </source>
</evidence>
<gene>
    <name evidence="6" type="primary">rpoB</name>
    <name evidence="15" type="ORF">A2Y62_21655</name>
</gene>
<dbReference type="Pfam" id="PF04563">
    <property type="entry name" value="RNA_pol_Rpb2_1"/>
    <property type="match status" value="1"/>
</dbReference>
<feature type="domain" description="RNA polymerase beta subunit protrusion" evidence="12">
    <location>
        <begin position="135"/>
        <end position="606"/>
    </location>
</feature>